<dbReference type="PROSITE" id="PS51257">
    <property type="entry name" value="PROKAR_LIPOPROTEIN"/>
    <property type="match status" value="1"/>
</dbReference>
<dbReference type="Proteomes" id="UP000467840">
    <property type="component" value="Chromosome 14"/>
</dbReference>
<comment type="caution">
    <text evidence="5">The sequence shown here is derived from an EMBL/GenBank/DDBJ whole genome shotgun (WGS) entry which is preliminary data.</text>
</comment>
<feature type="domain" description="CCHC-type" evidence="4">
    <location>
        <begin position="1020"/>
        <end position="1035"/>
    </location>
</feature>
<dbReference type="SMART" id="SM00320">
    <property type="entry name" value="WD40"/>
    <property type="match status" value="2"/>
</dbReference>
<dbReference type="Gene3D" id="2.130.10.10">
    <property type="entry name" value="YVTN repeat-like/Quinoprotein amine dehydrogenase"/>
    <property type="match status" value="1"/>
</dbReference>
<feature type="repeat" description="WD" evidence="2">
    <location>
        <begin position="834"/>
        <end position="867"/>
    </location>
</feature>
<dbReference type="Pfam" id="PF14392">
    <property type="entry name" value="zf-CCHC_4"/>
    <property type="match status" value="1"/>
</dbReference>
<gene>
    <name evidence="5" type="ORF">GH714_018742</name>
</gene>
<dbReference type="InterPro" id="IPR015943">
    <property type="entry name" value="WD40/YVTN_repeat-like_dom_sf"/>
</dbReference>
<evidence type="ECO:0000256" key="3">
    <source>
        <dbReference type="SAM" id="MobiDB-lite"/>
    </source>
</evidence>
<keyword evidence="1" id="KW-0862">Zinc</keyword>
<dbReference type="InterPro" id="IPR025836">
    <property type="entry name" value="Zn_knuckle_CX2CX4HX4C"/>
</dbReference>
<dbReference type="PANTHER" id="PTHR35549">
    <property type="entry name" value="OS04G0584500 PROTEIN"/>
    <property type="match status" value="1"/>
</dbReference>
<keyword evidence="1" id="KW-0863">Zinc-finger</keyword>
<proteinExistence type="predicted"/>
<dbReference type="InterPro" id="IPR001878">
    <property type="entry name" value="Znf_CCHC"/>
</dbReference>
<dbReference type="SUPFAM" id="SSF50978">
    <property type="entry name" value="WD40 repeat-like"/>
    <property type="match status" value="1"/>
</dbReference>
<keyword evidence="6" id="KW-1185">Reference proteome</keyword>
<dbReference type="Pfam" id="PF00400">
    <property type="entry name" value="WD40"/>
    <property type="match status" value="1"/>
</dbReference>
<dbReference type="InterPro" id="IPR036322">
    <property type="entry name" value="WD40_repeat_dom_sf"/>
</dbReference>
<organism evidence="5 6">
    <name type="scientific">Hevea brasiliensis</name>
    <name type="common">Para rubber tree</name>
    <name type="synonym">Siphonia brasiliensis</name>
    <dbReference type="NCBI Taxonomy" id="3981"/>
    <lineage>
        <taxon>Eukaryota</taxon>
        <taxon>Viridiplantae</taxon>
        <taxon>Streptophyta</taxon>
        <taxon>Embryophyta</taxon>
        <taxon>Tracheophyta</taxon>
        <taxon>Spermatophyta</taxon>
        <taxon>Magnoliopsida</taxon>
        <taxon>eudicotyledons</taxon>
        <taxon>Gunneridae</taxon>
        <taxon>Pentapetalae</taxon>
        <taxon>rosids</taxon>
        <taxon>fabids</taxon>
        <taxon>Malpighiales</taxon>
        <taxon>Euphorbiaceae</taxon>
        <taxon>Crotonoideae</taxon>
        <taxon>Micrandreae</taxon>
        <taxon>Hevea</taxon>
    </lineage>
</organism>
<dbReference type="PANTHER" id="PTHR35549:SF2">
    <property type="entry name" value="TRANSDUCIN_WD40 REPEAT-LIKE SUPERFAMILY PROTEIN"/>
    <property type="match status" value="1"/>
</dbReference>
<keyword evidence="1" id="KW-0479">Metal-binding</keyword>
<dbReference type="InterPro" id="IPR056514">
    <property type="entry name" value="ARM_LIN_2nd"/>
</dbReference>
<dbReference type="PROSITE" id="PS50082">
    <property type="entry name" value="WD_REPEATS_2"/>
    <property type="match status" value="1"/>
</dbReference>
<evidence type="ECO:0000256" key="1">
    <source>
        <dbReference type="PROSITE-ProRule" id="PRU00047"/>
    </source>
</evidence>
<evidence type="ECO:0000256" key="2">
    <source>
        <dbReference type="PROSITE-ProRule" id="PRU00221"/>
    </source>
</evidence>
<feature type="region of interest" description="Disordered" evidence="3">
    <location>
        <begin position="1173"/>
        <end position="1198"/>
    </location>
</feature>
<keyword evidence="2" id="KW-0853">WD repeat</keyword>
<evidence type="ECO:0000313" key="5">
    <source>
        <dbReference type="EMBL" id="KAF2310953.1"/>
    </source>
</evidence>
<evidence type="ECO:0000313" key="6">
    <source>
        <dbReference type="Proteomes" id="UP000467840"/>
    </source>
</evidence>
<dbReference type="GO" id="GO:0008270">
    <property type="term" value="F:zinc ion binding"/>
    <property type="evidence" value="ECO:0007669"/>
    <property type="project" value="UniProtKB-KW"/>
</dbReference>
<dbReference type="GO" id="GO:0003676">
    <property type="term" value="F:nucleic acid binding"/>
    <property type="evidence" value="ECO:0007669"/>
    <property type="project" value="InterPro"/>
</dbReference>
<dbReference type="PROSITE" id="PS50158">
    <property type="entry name" value="ZF_CCHC"/>
    <property type="match status" value="1"/>
</dbReference>
<protein>
    <recommendedName>
        <fullName evidence="4">CCHC-type domain-containing protein</fullName>
    </recommendedName>
</protein>
<dbReference type="AlphaFoldDB" id="A0A6A6MEZ2"/>
<evidence type="ECO:0000259" key="4">
    <source>
        <dbReference type="PROSITE" id="PS50158"/>
    </source>
</evidence>
<dbReference type="InterPro" id="IPR001680">
    <property type="entry name" value="WD40_rpt"/>
</dbReference>
<name>A0A6A6MEZ2_HEVBR</name>
<sequence>MYTSKSSMASSSSFSCSPLSHDYERPDLESIKALLIAVNEYFLEFLANAELWNSLKSQCISKLNIRKQEFFEFYEHSVLSNLYWGIENIEAAIHAKCTEEKTTWLMNSERMLQAPALLDEHGVTAGIQNHTWSCYMEQLLSGIAEAEGVRPIKASHCVFGQEIASIWSSTIYSYDTAEKPKTCTEIRELQDDNKAFNQLDQVPKLKIQTEKYKSIKCLKEVLLESQSDTPTSANSSYSYYLEKMMERMPQASCFTLDQLCTMMNFPPASQQKVQEVDQVNISSFSSGRFPDSISCFDLSILELRNKKSGALQDRNVEDNSAQRTSWKHNAQVTNQVATAALQSCRLMQRDDQKKVKDKKEYSHCQNNLNELCHQSGKDSNSELMVILEKIISRLCFSEGLAKCEEDYAVKVTAVYKMLDSKKEIKYTILKDFILDQLLTAISTSKEENVTRASISILTSIVSINKSAIEDIKNKGLRLCDLATALKQNMHEAAILIYFINPPPEEIKTLELLPELMEIVCTSNSYKGKPASELLTPPAASLMIIEILVTAFDCDTNNMQLAAISSPHILSRLPDVARDNNLEECISMAKIFIKCMQFDGQCRKQYHNLLLWLHLNVYYKVMRSVPSSQPFNFSMKSFACQDIEYMQGHSSGKSMFMEEAMQIILKSVASEENSTLQQISTFILANIGGTYSWTGEPYTVALLVKKAGVTSLYHRNMIRNFNWSLQDAGMDSWCSKIAKGIISIGKPVFHALEKGIRRAALEERLLACLCIYNYTSGRDQRISCVHTQILEAKQSKSGAVTALIYYRGLLYSGYSDGSIKVWYIKQQSATLVWDLKEHKKAVTCFSLFEPGESLLSGSADKTIRVWQMVHRKLECIEVIAMKEPIQKIETYGQMIFMITQSHRMKVFDSSRIVREMSKTKRAKCMCAVQGKLYIGCMDSSIQVHGLSLNQMTRQNAKQIASIFGGLLESDFAEDCDVSIGACLRIKVNIDVTKPLIESFTNKKASKMERVQFRYERLLDVCYMCGLFGHQIQSCPNVAKVTSPENQGRRQEYGPWMRAEIWVSKSRKSATKEALASHPDDQTHQPNEEVGMVAHFPQLPQIVTQTQMGVDTSDTNVPSIAGMSQGVEPHNCAAISCDANIQSQYQSCHYEPSTTQQLLTITRTKTRELVLSSINSPTNLDEPPSDTHPDPHVGQETGSLKRKLYPYAFQ</sequence>
<accession>A0A6A6MEZ2</accession>
<dbReference type="EMBL" id="JAAGAX010000006">
    <property type="protein sequence ID" value="KAF2310953.1"/>
    <property type="molecule type" value="Genomic_DNA"/>
</dbReference>
<dbReference type="Pfam" id="PF23568">
    <property type="entry name" value="ARM_LIN"/>
    <property type="match status" value="1"/>
</dbReference>
<dbReference type="Pfam" id="PF23654">
    <property type="entry name" value="ARM_LIN_2nd"/>
    <property type="match status" value="1"/>
</dbReference>
<dbReference type="PROSITE" id="PS50294">
    <property type="entry name" value="WD_REPEATS_REGION"/>
    <property type="match status" value="1"/>
</dbReference>
<dbReference type="InterPro" id="IPR056512">
    <property type="entry name" value="LIN_N"/>
</dbReference>
<reference evidence="5 6" key="1">
    <citation type="journal article" date="2020" name="Mol. Plant">
        <title>The Chromosome-Based Rubber Tree Genome Provides New Insights into Spurge Genome Evolution and Rubber Biosynthesis.</title>
        <authorList>
            <person name="Liu J."/>
            <person name="Shi C."/>
            <person name="Shi C.C."/>
            <person name="Li W."/>
            <person name="Zhang Q.J."/>
            <person name="Zhang Y."/>
            <person name="Li K."/>
            <person name="Lu H.F."/>
            <person name="Shi C."/>
            <person name="Zhu S.T."/>
            <person name="Xiao Z.Y."/>
            <person name="Nan H."/>
            <person name="Yue Y."/>
            <person name="Zhu X.G."/>
            <person name="Wu Y."/>
            <person name="Hong X.N."/>
            <person name="Fan G.Y."/>
            <person name="Tong Y."/>
            <person name="Zhang D."/>
            <person name="Mao C.L."/>
            <person name="Liu Y.L."/>
            <person name="Hao S.J."/>
            <person name="Liu W.Q."/>
            <person name="Lv M.Q."/>
            <person name="Zhang H.B."/>
            <person name="Liu Y."/>
            <person name="Hu-Tang G.R."/>
            <person name="Wang J.P."/>
            <person name="Wang J.H."/>
            <person name="Sun Y.H."/>
            <person name="Ni S.B."/>
            <person name="Chen W.B."/>
            <person name="Zhang X.C."/>
            <person name="Jiao Y.N."/>
            <person name="Eichler E.E."/>
            <person name="Li G.H."/>
            <person name="Liu X."/>
            <person name="Gao L.Z."/>
        </authorList>
    </citation>
    <scope>NUCLEOTIDE SEQUENCE [LARGE SCALE GENOMIC DNA]</scope>
    <source>
        <strain evidence="6">cv. GT1</strain>
        <tissue evidence="5">Leaf</tissue>
    </source>
</reference>